<dbReference type="InterPro" id="IPR004843">
    <property type="entry name" value="Calcineurin-like_PHP"/>
</dbReference>
<feature type="domain" description="Calcineurin-like phosphoesterase" evidence="3">
    <location>
        <begin position="831"/>
        <end position="985"/>
    </location>
</feature>
<dbReference type="PANTHER" id="PTHR40446">
    <property type="entry name" value="N-ACETYLGLUCOSAMINE-1-PHOSPHODIESTER ALPHA-N-ACETYLGLUCOSAMINIDASE"/>
    <property type="match status" value="1"/>
</dbReference>
<keyword evidence="2" id="KW-0732">Signal</keyword>
<dbReference type="SUPFAM" id="SSF56300">
    <property type="entry name" value="Metallo-dependent phosphatases"/>
    <property type="match status" value="1"/>
</dbReference>
<dbReference type="InterPro" id="IPR008964">
    <property type="entry name" value="Invasin/intimin_cell_adhesion"/>
</dbReference>
<evidence type="ECO:0000256" key="2">
    <source>
        <dbReference type="SAM" id="SignalP"/>
    </source>
</evidence>
<dbReference type="EMBL" id="JAAWWP010000012">
    <property type="protein sequence ID" value="NKI43422.1"/>
    <property type="molecule type" value="Genomic_DNA"/>
</dbReference>
<organism evidence="5 6">
    <name type="scientific">Streptomyces physcomitrii</name>
    <dbReference type="NCBI Taxonomy" id="2724184"/>
    <lineage>
        <taxon>Bacteria</taxon>
        <taxon>Bacillati</taxon>
        <taxon>Actinomycetota</taxon>
        <taxon>Actinomycetes</taxon>
        <taxon>Kitasatosporales</taxon>
        <taxon>Streptomycetaceae</taxon>
        <taxon>Streptomyces</taxon>
    </lineage>
</organism>
<protein>
    <submittedName>
        <fullName evidence="5">Multidrug transporter</fullName>
    </submittedName>
</protein>
<feature type="region of interest" description="Disordered" evidence="1">
    <location>
        <begin position="76"/>
        <end position="110"/>
    </location>
</feature>
<comment type="caution">
    <text evidence="5">The sequence shown here is derived from an EMBL/GenBank/DDBJ whole genome shotgun (WGS) entry which is preliminary data.</text>
</comment>
<dbReference type="Pfam" id="PF00149">
    <property type="entry name" value="Metallophos"/>
    <property type="match status" value="1"/>
</dbReference>
<evidence type="ECO:0000259" key="3">
    <source>
        <dbReference type="Pfam" id="PF00149"/>
    </source>
</evidence>
<dbReference type="Gene3D" id="2.60.40.1080">
    <property type="match status" value="1"/>
</dbReference>
<feature type="region of interest" description="Disordered" evidence="1">
    <location>
        <begin position="426"/>
        <end position="454"/>
    </location>
</feature>
<keyword evidence="6" id="KW-1185">Reference proteome</keyword>
<name>A0ABX1H4Y3_9ACTN</name>
<feature type="signal peptide" evidence="2">
    <location>
        <begin position="1"/>
        <end position="37"/>
    </location>
</feature>
<reference evidence="5 6" key="1">
    <citation type="submission" date="2020-04" db="EMBL/GenBank/DDBJ databases">
        <title>Phylogenetic Diversity and Antibacterial Activity against Ralstonia solanacearum of Endophytic Actinomycete Isolated from Moss.</title>
        <authorList>
            <person name="Zhuang X."/>
        </authorList>
    </citation>
    <scope>NUCLEOTIDE SEQUENCE [LARGE SCALE GENOMIC DNA]</scope>
    <source>
        <strain evidence="5 6">LD120</strain>
    </source>
</reference>
<gene>
    <name evidence="5" type="ORF">HFV08_19700</name>
</gene>
<proteinExistence type="predicted"/>
<evidence type="ECO:0000313" key="5">
    <source>
        <dbReference type="EMBL" id="NKI43422.1"/>
    </source>
</evidence>
<evidence type="ECO:0000256" key="1">
    <source>
        <dbReference type="SAM" id="MobiDB-lite"/>
    </source>
</evidence>
<dbReference type="Gene3D" id="3.60.21.10">
    <property type="match status" value="1"/>
</dbReference>
<evidence type="ECO:0000313" key="6">
    <source>
        <dbReference type="Proteomes" id="UP000772196"/>
    </source>
</evidence>
<dbReference type="SUPFAM" id="SSF49373">
    <property type="entry name" value="Invasin/intimin cell-adhesion fragments"/>
    <property type="match status" value="1"/>
</dbReference>
<accession>A0ABX1H4Y3</accession>
<dbReference type="Proteomes" id="UP000772196">
    <property type="component" value="Unassembled WGS sequence"/>
</dbReference>
<feature type="domain" description="Phosphodiester glycosidase" evidence="4">
    <location>
        <begin position="278"/>
        <end position="452"/>
    </location>
</feature>
<evidence type="ECO:0000259" key="4">
    <source>
        <dbReference type="Pfam" id="PF09992"/>
    </source>
</evidence>
<dbReference type="InterPro" id="IPR029052">
    <property type="entry name" value="Metallo-depent_PP-like"/>
</dbReference>
<dbReference type="Pfam" id="PF09992">
    <property type="entry name" value="NAGPA"/>
    <property type="match status" value="1"/>
</dbReference>
<sequence length="1194" mass="123867">MLISRVCSRASPTTGVTLLNHALPRAALALTALGALAVLPGGSAAAQQEAAAPTATGRAPEPVPRTADEMLRPVAPPPASTLDTGAGAAGPGATSISDGDGLELGHRSRPIAPGVTMDAYDRLESDKWLRVHSLSVDLDGGTKVDYLDSGKVAGRKTLSELAAGHDPGKGRRTVAAINGDFFDLNGTQAPAGSGLRGGEFVKSPAEKNNRVVGVGPADAGRILELYFDGTLTLPDGKHALGALNTADVPAGGIGAYNSQWGEADRKLTVDGGERATEVSVVDGKVTAVGDKPGKGAIPEGTTVLLGSDAGADTLAGLKAGDKVSLEYSPRTDKGEVPGTAIGGRELLVVDGEPVDHEGGGNNANAARTAVGFSEDGSKMTVLTVDGWQTDSVGVTLTELGLMMKRAGAHNALNLDGGGSTALLARTPGSDEIPLQNSPSDGRERDVPNGLAFTAPEGSGKVQDYWVETAMKAADAATVDQVKGGHPERVFPGLTRELTASAYDETYGPADATPQWTSSDPAVGEVDAKGVFTAGHGGTAKVTAAGGGASGDVELTVLDKLDRIQPSTRRVGIGSAEESGHFGLVGLDAHGGSAPIEPADATLDYDHDLFSITPDDRGGFTVKAEDGSGEQLSGQVTAEVGGKSTVLAVTVGLTEQQEADFDDAESWKFSQARADGSLEPTPEGHDGTGLEMTYDFTKSNATRAAYATPPETIPVAGQPQSFGLWIKGDGKGTWPTLHLKDAAGADQLLRGPFVDWTGWKKIEFKVPAGTNYPVSVHRFYVAETIASRQYAGKVTFDDLTAEVPPDVDLPAQPVAKDPLISTAADADGRDWRFAVMSDAQFVAADPDSPVVAQARRTLKEIKAARPDFLVVNGDLVDEGSPEDLAFAHKVLDEELGEDLPWYYVPGNHEVMGGKIDNFTEEFGAAQRTFDHKGTRFLTLDTSSLTLRGGGYEQIKELRGQLDKAAKDPDIGSVAVIEHVPPRDPTPQQGSQLNSRKEAAMLENWLTDFRRTTGKGAGFIGSHVGTFHASHVDGVPYLVNGNSGKAPATAPDQGGFTGWSMVGVDPVPAGQQEDTRNRPWAGGPDWLSVQTCAHVDGLGLSAPDRLPVDKAESVTATVTQGEGEGEEAREVPVGFPLSADWSGSSNLYVGAPDDAGPADVAAYDPATGKLTGLRPGKATVRVTVNGTAEEASFTVD</sequence>
<dbReference type="PANTHER" id="PTHR40446:SF2">
    <property type="entry name" value="N-ACETYLGLUCOSAMINE-1-PHOSPHODIESTER ALPHA-N-ACETYLGLUCOSAMINIDASE"/>
    <property type="match status" value="1"/>
</dbReference>
<dbReference type="InterPro" id="IPR018711">
    <property type="entry name" value="NAGPA"/>
</dbReference>
<feature type="chain" id="PRO_5047504912" evidence="2">
    <location>
        <begin position="38"/>
        <end position="1194"/>
    </location>
</feature>